<reference evidence="6 7" key="1">
    <citation type="journal article" date="2023" name="Plants (Basel)">
        <title>Bridging the Gap: Combining Genomics and Transcriptomics Approaches to Understand Stylosanthes scabra, an Orphan Legume from the Brazilian Caatinga.</title>
        <authorList>
            <person name="Ferreira-Neto J.R.C."/>
            <person name="da Silva M.D."/>
            <person name="Binneck E."/>
            <person name="de Melo N.F."/>
            <person name="da Silva R.H."/>
            <person name="de Melo A.L.T.M."/>
            <person name="Pandolfi V."/>
            <person name="Bustamante F.O."/>
            <person name="Brasileiro-Vidal A.C."/>
            <person name="Benko-Iseppon A.M."/>
        </authorList>
    </citation>
    <scope>NUCLEOTIDE SEQUENCE [LARGE SCALE GENOMIC DNA]</scope>
    <source>
        <tissue evidence="6">Leaves</tissue>
    </source>
</reference>
<dbReference type="EC" id="2.3.2.26" evidence="6"/>
<protein>
    <submittedName>
        <fullName evidence="6">E3 ubiquitin-protein ligase upl3</fullName>
        <ecNumber evidence="6">2.3.2.26</ecNumber>
    </submittedName>
</protein>
<feature type="region of interest" description="Disordered" evidence="4">
    <location>
        <begin position="1"/>
        <end position="28"/>
    </location>
</feature>
<dbReference type="PROSITE" id="PS50237">
    <property type="entry name" value="HECT"/>
    <property type="match status" value="1"/>
</dbReference>
<evidence type="ECO:0000256" key="3">
    <source>
        <dbReference type="PROSITE-ProRule" id="PRU00104"/>
    </source>
</evidence>
<keyword evidence="1 6" id="KW-0808">Transferase</keyword>
<dbReference type="Pfam" id="PF00632">
    <property type="entry name" value="HECT"/>
    <property type="match status" value="1"/>
</dbReference>
<keyword evidence="2 3" id="KW-0833">Ubl conjugation pathway</keyword>
<accession>A0ABU6Y0Y0</accession>
<dbReference type="GO" id="GO:0061630">
    <property type="term" value="F:ubiquitin protein ligase activity"/>
    <property type="evidence" value="ECO:0007669"/>
    <property type="project" value="UniProtKB-EC"/>
</dbReference>
<feature type="compositionally biased region" description="Basic and acidic residues" evidence="4">
    <location>
        <begin position="1"/>
        <end position="23"/>
    </location>
</feature>
<dbReference type="InterPro" id="IPR000569">
    <property type="entry name" value="HECT_dom"/>
</dbReference>
<keyword evidence="6" id="KW-0012">Acyltransferase</keyword>
<evidence type="ECO:0000256" key="1">
    <source>
        <dbReference type="ARBA" id="ARBA00022679"/>
    </source>
</evidence>
<evidence type="ECO:0000256" key="4">
    <source>
        <dbReference type="SAM" id="MobiDB-lite"/>
    </source>
</evidence>
<evidence type="ECO:0000259" key="5">
    <source>
        <dbReference type="PROSITE" id="PS50237"/>
    </source>
</evidence>
<dbReference type="Gene3D" id="3.90.1750.10">
    <property type="entry name" value="Hect, E3 ligase catalytic domains"/>
    <property type="match status" value="1"/>
</dbReference>
<evidence type="ECO:0000313" key="7">
    <source>
        <dbReference type="Proteomes" id="UP001341840"/>
    </source>
</evidence>
<comment type="caution">
    <text evidence="3">Lacks conserved residue(s) required for the propagation of feature annotation.</text>
</comment>
<evidence type="ECO:0000313" key="6">
    <source>
        <dbReference type="EMBL" id="MED6203451.1"/>
    </source>
</evidence>
<comment type="caution">
    <text evidence="6">The sequence shown here is derived from an EMBL/GenBank/DDBJ whole genome shotgun (WGS) entry which is preliminary data.</text>
</comment>
<dbReference type="SUPFAM" id="SSF56204">
    <property type="entry name" value="Hect, E3 ligase catalytic domain"/>
    <property type="match status" value="1"/>
</dbReference>
<sequence>MWRSDSSEKYQMEIDGDEKKLKSSEGSLAGDGELVQAPLGLFPQPWPSNADATEGSQFSKVIEYFRLLGRVIAKALQDGRLLDLPLSVAFYKLVLGQ</sequence>
<dbReference type="PANTHER" id="PTHR45670">
    <property type="entry name" value="E3 UBIQUITIN-PROTEIN LIGASE TRIP12"/>
    <property type="match status" value="1"/>
</dbReference>
<keyword evidence="7" id="KW-1185">Reference proteome</keyword>
<dbReference type="EMBL" id="JASCZI010224444">
    <property type="protein sequence ID" value="MED6203451.1"/>
    <property type="molecule type" value="Genomic_DNA"/>
</dbReference>
<name>A0ABU6Y0Y0_9FABA</name>
<organism evidence="6 7">
    <name type="scientific">Stylosanthes scabra</name>
    <dbReference type="NCBI Taxonomy" id="79078"/>
    <lineage>
        <taxon>Eukaryota</taxon>
        <taxon>Viridiplantae</taxon>
        <taxon>Streptophyta</taxon>
        <taxon>Embryophyta</taxon>
        <taxon>Tracheophyta</taxon>
        <taxon>Spermatophyta</taxon>
        <taxon>Magnoliopsida</taxon>
        <taxon>eudicotyledons</taxon>
        <taxon>Gunneridae</taxon>
        <taxon>Pentapetalae</taxon>
        <taxon>rosids</taxon>
        <taxon>fabids</taxon>
        <taxon>Fabales</taxon>
        <taxon>Fabaceae</taxon>
        <taxon>Papilionoideae</taxon>
        <taxon>50 kb inversion clade</taxon>
        <taxon>dalbergioids sensu lato</taxon>
        <taxon>Dalbergieae</taxon>
        <taxon>Pterocarpus clade</taxon>
        <taxon>Stylosanthes</taxon>
    </lineage>
</organism>
<dbReference type="Proteomes" id="UP001341840">
    <property type="component" value="Unassembled WGS sequence"/>
</dbReference>
<dbReference type="InterPro" id="IPR045322">
    <property type="entry name" value="HECTD1/TRIP12-like"/>
</dbReference>
<feature type="domain" description="HECT" evidence="5">
    <location>
        <begin position="62"/>
        <end position="97"/>
    </location>
</feature>
<dbReference type="PANTHER" id="PTHR45670:SF1">
    <property type="entry name" value="E3 UBIQUITIN-PROTEIN LIGASE HECTD1"/>
    <property type="match status" value="1"/>
</dbReference>
<feature type="non-terminal residue" evidence="6">
    <location>
        <position position="97"/>
    </location>
</feature>
<dbReference type="InterPro" id="IPR035983">
    <property type="entry name" value="Hect_E3_ubiquitin_ligase"/>
</dbReference>
<evidence type="ECO:0000256" key="2">
    <source>
        <dbReference type="ARBA" id="ARBA00022786"/>
    </source>
</evidence>
<gene>
    <name evidence="6" type="primary">UPL3_2</name>
    <name evidence="6" type="ORF">PIB30_115588</name>
</gene>
<proteinExistence type="predicted"/>